<reference evidence="4 5" key="1">
    <citation type="submission" date="2021-04" db="EMBL/GenBank/DDBJ databases">
        <authorList>
            <person name="Bliznina A."/>
        </authorList>
    </citation>
    <scope>NUCLEOTIDE SEQUENCE [LARGE SCALE GENOMIC DNA]</scope>
</reference>
<evidence type="ECO:0000256" key="1">
    <source>
        <dbReference type="PROSITE-ProRule" id="PRU00042"/>
    </source>
</evidence>
<evidence type="ECO:0000256" key="2">
    <source>
        <dbReference type="SAM" id="MobiDB-lite"/>
    </source>
</evidence>
<keyword evidence="1" id="KW-0479">Metal-binding</keyword>
<keyword evidence="1" id="KW-0863">Zinc-finger</keyword>
<feature type="compositionally biased region" description="Low complexity" evidence="2">
    <location>
        <begin position="275"/>
        <end position="286"/>
    </location>
</feature>
<feature type="compositionally biased region" description="Polar residues" evidence="2">
    <location>
        <begin position="72"/>
        <end position="84"/>
    </location>
</feature>
<dbReference type="EMBL" id="OU015566">
    <property type="protein sequence ID" value="CAG5107738.1"/>
    <property type="molecule type" value="Genomic_DNA"/>
</dbReference>
<dbReference type="SUPFAM" id="SSF57667">
    <property type="entry name" value="beta-beta-alpha zinc fingers"/>
    <property type="match status" value="1"/>
</dbReference>
<feature type="compositionally biased region" description="Polar residues" evidence="2">
    <location>
        <begin position="1"/>
        <end position="10"/>
    </location>
</feature>
<dbReference type="Proteomes" id="UP001158576">
    <property type="component" value="Chromosome 1"/>
</dbReference>
<feature type="domain" description="C2H2-type" evidence="3">
    <location>
        <begin position="235"/>
        <end position="265"/>
    </location>
</feature>
<sequence>MPKSNEQYLSPSDPPASLGGKCPLEMLQMTCAAIGRDSPKPPSTSSAYQSATNSTPSSSTNNQTREKALSVNDDTNISVVSADSSKSHGKTALKRKAEPVSENKEESSPKTPATKRRSSPLNPLPSKSAKLSPAKVLPDLSATATDASLLSHLSITNPTLYRQLTASASWPSAAAYASAAYPLGLPGLTPSPVGYNPYLYPAWSQLGLSSLTSSLSSAFPLSLPQLPEQPAEPEKACNWGNCNEKFSTTEALGEHVKEVHLSNTSKSASEPAVRPATSTPTALPTPSLHQMAAARYAPYTMRYGARELANHFVYS</sequence>
<feature type="region of interest" description="Disordered" evidence="2">
    <location>
        <begin position="260"/>
        <end position="286"/>
    </location>
</feature>
<keyword evidence="5" id="KW-1185">Reference proteome</keyword>
<proteinExistence type="predicted"/>
<name>A0ABN7SY51_OIKDI</name>
<feature type="compositionally biased region" description="Low complexity" evidence="2">
    <location>
        <begin position="50"/>
        <end position="62"/>
    </location>
</feature>
<feature type="compositionally biased region" description="Basic and acidic residues" evidence="2">
    <location>
        <begin position="95"/>
        <end position="108"/>
    </location>
</feature>
<dbReference type="Gene3D" id="3.30.160.60">
    <property type="entry name" value="Classic Zinc Finger"/>
    <property type="match status" value="1"/>
</dbReference>
<feature type="region of interest" description="Disordered" evidence="2">
    <location>
        <begin position="1"/>
        <end position="132"/>
    </location>
</feature>
<organism evidence="4 5">
    <name type="scientific">Oikopleura dioica</name>
    <name type="common">Tunicate</name>
    <dbReference type="NCBI Taxonomy" id="34765"/>
    <lineage>
        <taxon>Eukaryota</taxon>
        <taxon>Metazoa</taxon>
        <taxon>Chordata</taxon>
        <taxon>Tunicata</taxon>
        <taxon>Appendicularia</taxon>
        <taxon>Copelata</taxon>
        <taxon>Oikopleuridae</taxon>
        <taxon>Oikopleura</taxon>
    </lineage>
</organism>
<protein>
    <submittedName>
        <fullName evidence="4">Oidioi.mRNA.OKI2018_I69.chr1.g3466.t1.cds</fullName>
    </submittedName>
</protein>
<evidence type="ECO:0000259" key="3">
    <source>
        <dbReference type="PROSITE" id="PS50157"/>
    </source>
</evidence>
<gene>
    <name evidence="4" type="ORF">OKIOD_LOCUS12231</name>
</gene>
<evidence type="ECO:0000313" key="5">
    <source>
        <dbReference type="Proteomes" id="UP001158576"/>
    </source>
</evidence>
<dbReference type="PROSITE" id="PS00028">
    <property type="entry name" value="ZINC_FINGER_C2H2_1"/>
    <property type="match status" value="1"/>
</dbReference>
<dbReference type="PROSITE" id="PS50157">
    <property type="entry name" value="ZINC_FINGER_C2H2_2"/>
    <property type="match status" value="1"/>
</dbReference>
<accession>A0ABN7SY51</accession>
<dbReference type="InterPro" id="IPR036236">
    <property type="entry name" value="Znf_C2H2_sf"/>
</dbReference>
<evidence type="ECO:0000313" key="4">
    <source>
        <dbReference type="EMBL" id="CAG5107738.1"/>
    </source>
</evidence>
<keyword evidence="1" id="KW-0862">Zinc</keyword>
<dbReference type="InterPro" id="IPR013087">
    <property type="entry name" value="Znf_C2H2_type"/>
</dbReference>